<feature type="compositionally biased region" description="Basic and acidic residues" evidence="1">
    <location>
        <begin position="489"/>
        <end position="500"/>
    </location>
</feature>
<sequence>MASNEEHFTKLVLYLQKPCLKLFRALLNKCVETLYPGQTVYQILLTKKSILLNTRHGHNNKNRYFPVDATGADQPTNLDTWDIGMYVYILTRYCNWLGNQGHVIDIKSLRDAVCHLGFPQISSSDYERHFETIKKFIRDMLLYIGNDSLEQEIKLDVTNLEGPLTKDFIEYAQICHKLYQGDQRLMEIVQDHMSVTESHGQMFQMLFTELQEVKSRLPQNVLTQATPPDNASVLMRLKNCTPEEEDEVSDLLVGCFSDVIHQTEEFQVSAVDESEKLKSAVRQAFQELCHGRVSNAEQGCLILYLTFDSFESFLDFIDGVFSGAITDMFRALQTAIRDTFNKPNLEWSASKGYFLPNKRTQGESNDMETAAPSSQGEKNNTETAAIGGLDRTLENTTPPEVSSMPINLPEKDANSSKKFAIVTPFISLDPSSMIAESLRTESQGTESLESDWRTNEGDGEFEVIEFEHSPSNANEGLQMMGAPLQPPEETTKPRDAEGRPADGNASSAKHEDRPQPSHSGWKSPPDVDSANSIKHTISQYLQKVKVSRADADELERQLQGELMDTWSESCELVKGTRIRVDNLGAYLHHLVDAYEGIDIATRRKMEGILFSREAWKHELIEWKINTGNESGSRYGMIAFCKSPDGLFLDCMCVLYKMNFKVSPQRLIKTRDKSALFGLITWTTTEEQVQERTLGAYSIKRLKNFFRLKALKGFYHEGIIDSIDYGAPNHHMYGQAPGRQNDGQYGYAATNYPYCQGPMHVEVPPKGASDKVKEGLHQVKVLTIK</sequence>
<dbReference type="EMBL" id="CP111021">
    <property type="protein sequence ID" value="WAR16213.1"/>
    <property type="molecule type" value="Genomic_DNA"/>
</dbReference>
<evidence type="ECO:0000313" key="2">
    <source>
        <dbReference type="EMBL" id="WAR16213.1"/>
    </source>
</evidence>
<accession>A0ABY7F1Z7</accession>
<evidence type="ECO:0000256" key="1">
    <source>
        <dbReference type="SAM" id="MobiDB-lite"/>
    </source>
</evidence>
<protein>
    <submittedName>
        <fullName evidence="2">Uncharacterized protein</fullName>
    </submittedName>
</protein>
<feature type="compositionally biased region" description="Polar residues" evidence="1">
    <location>
        <begin position="371"/>
        <end position="381"/>
    </location>
</feature>
<gene>
    <name evidence="2" type="ORF">MAR_030807</name>
</gene>
<feature type="region of interest" description="Disordered" evidence="1">
    <location>
        <begin position="356"/>
        <end position="381"/>
    </location>
</feature>
<evidence type="ECO:0000313" key="3">
    <source>
        <dbReference type="Proteomes" id="UP001164746"/>
    </source>
</evidence>
<feature type="region of interest" description="Disordered" evidence="1">
    <location>
        <begin position="472"/>
        <end position="531"/>
    </location>
</feature>
<proteinExistence type="predicted"/>
<dbReference type="Proteomes" id="UP001164746">
    <property type="component" value="Chromosome 10"/>
</dbReference>
<reference evidence="2" key="1">
    <citation type="submission" date="2022-11" db="EMBL/GenBank/DDBJ databases">
        <title>Centuries of genome instability and evolution in soft-shell clam transmissible cancer (bioRxiv).</title>
        <authorList>
            <person name="Hart S.F.M."/>
            <person name="Yonemitsu M.A."/>
            <person name="Giersch R.M."/>
            <person name="Beal B.F."/>
            <person name="Arriagada G."/>
            <person name="Davis B.W."/>
            <person name="Ostrander E.A."/>
            <person name="Goff S.P."/>
            <person name="Metzger M.J."/>
        </authorList>
    </citation>
    <scope>NUCLEOTIDE SEQUENCE</scope>
    <source>
        <strain evidence="2">MELC-2E11</strain>
        <tissue evidence="2">Siphon/mantle</tissue>
    </source>
</reference>
<name>A0ABY7F1Z7_MYAAR</name>
<organism evidence="2 3">
    <name type="scientific">Mya arenaria</name>
    <name type="common">Soft-shell clam</name>
    <dbReference type="NCBI Taxonomy" id="6604"/>
    <lineage>
        <taxon>Eukaryota</taxon>
        <taxon>Metazoa</taxon>
        <taxon>Spiralia</taxon>
        <taxon>Lophotrochozoa</taxon>
        <taxon>Mollusca</taxon>
        <taxon>Bivalvia</taxon>
        <taxon>Autobranchia</taxon>
        <taxon>Heteroconchia</taxon>
        <taxon>Euheterodonta</taxon>
        <taxon>Imparidentia</taxon>
        <taxon>Neoheterodontei</taxon>
        <taxon>Myida</taxon>
        <taxon>Myoidea</taxon>
        <taxon>Myidae</taxon>
        <taxon>Mya</taxon>
    </lineage>
</organism>
<keyword evidence="3" id="KW-1185">Reference proteome</keyword>
<feature type="region of interest" description="Disordered" evidence="1">
    <location>
        <begin position="436"/>
        <end position="456"/>
    </location>
</feature>